<dbReference type="Pfam" id="PF08281">
    <property type="entry name" value="Sigma70_r4_2"/>
    <property type="match status" value="1"/>
</dbReference>
<dbReference type="NCBIfam" id="TIGR01637">
    <property type="entry name" value="phage_arpU"/>
    <property type="match status" value="1"/>
</dbReference>
<dbReference type="AlphaFoldDB" id="A0A2S1KRG9"/>
<accession>A0A2S1KRG9</accession>
<dbReference type="SUPFAM" id="SSF88659">
    <property type="entry name" value="Sigma3 and sigma4 domains of RNA polymerase sigma factors"/>
    <property type="match status" value="1"/>
</dbReference>
<protein>
    <recommendedName>
        <fullName evidence="1">RNA polymerase sigma factor 70 region 4 type 2 domain-containing protein</fullName>
    </recommendedName>
</protein>
<dbReference type="RefSeq" id="WP_062359003.1">
    <property type="nucleotide sequence ID" value="NZ_CP020928.1"/>
</dbReference>
<dbReference type="InterPro" id="IPR013249">
    <property type="entry name" value="RNA_pol_sigma70_r4_t2"/>
</dbReference>
<evidence type="ECO:0000259" key="1">
    <source>
        <dbReference type="Pfam" id="PF08281"/>
    </source>
</evidence>
<proteinExistence type="predicted"/>
<feature type="domain" description="RNA polymerase sigma factor 70 region 4 type 2" evidence="1">
    <location>
        <begin position="71"/>
        <end position="121"/>
    </location>
</feature>
<name>A0A2S1KRG9_9LACO</name>
<dbReference type="Proteomes" id="UP000244870">
    <property type="component" value="Chromosome"/>
</dbReference>
<dbReference type="GO" id="GO:0006352">
    <property type="term" value="P:DNA-templated transcription initiation"/>
    <property type="evidence" value="ECO:0007669"/>
    <property type="project" value="InterPro"/>
</dbReference>
<evidence type="ECO:0000313" key="2">
    <source>
        <dbReference type="EMBL" id="AWF95606.1"/>
    </source>
</evidence>
<gene>
    <name evidence="2" type="ORF">B6254_1201</name>
</gene>
<dbReference type="GO" id="GO:0016987">
    <property type="term" value="F:sigma factor activity"/>
    <property type="evidence" value="ECO:0007669"/>
    <property type="project" value="InterPro"/>
</dbReference>
<dbReference type="InterPro" id="IPR013324">
    <property type="entry name" value="RNA_pol_sigma_r3/r4-like"/>
</dbReference>
<evidence type="ECO:0000313" key="3">
    <source>
        <dbReference type="Proteomes" id="UP000244870"/>
    </source>
</evidence>
<dbReference type="Gene3D" id="1.10.10.10">
    <property type="entry name" value="Winged helix-like DNA-binding domain superfamily/Winged helix DNA-binding domain"/>
    <property type="match status" value="1"/>
</dbReference>
<sequence>MALLRKLNEKATEAAVRDFFESEFKHIKAQARINHVDLKSPVISDMPGGPKNGNSVEEKLTNHMQAKVYMEQVRQAINAMPEPEKYFFKYRYIDDMEWIDISELMNMTPRTGQKYIGRALRYFADAFSDVHDFRVFYADDLEL</sequence>
<dbReference type="InterPro" id="IPR036388">
    <property type="entry name" value="WH-like_DNA-bd_sf"/>
</dbReference>
<organism evidence="2 3">
    <name type="scientific">Weissella cibaria</name>
    <dbReference type="NCBI Taxonomy" id="137591"/>
    <lineage>
        <taxon>Bacteria</taxon>
        <taxon>Bacillati</taxon>
        <taxon>Bacillota</taxon>
        <taxon>Bacilli</taxon>
        <taxon>Lactobacillales</taxon>
        <taxon>Lactobacillaceae</taxon>
        <taxon>Weissella</taxon>
    </lineage>
</organism>
<dbReference type="InterPro" id="IPR006524">
    <property type="entry name" value="ArpU-like"/>
</dbReference>
<dbReference type="EMBL" id="CP020928">
    <property type="protein sequence ID" value="AWF95606.1"/>
    <property type="molecule type" value="Genomic_DNA"/>
</dbReference>
<dbReference type="GO" id="GO:0003677">
    <property type="term" value="F:DNA binding"/>
    <property type="evidence" value="ECO:0007669"/>
    <property type="project" value="InterPro"/>
</dbReference>
<reference evidence="2 3" key="1">
    <citation type="submission" date="2017-04" db="EMBL/GenBank/DDBJ databases">
        <title>Weissella cibaria strain m2 complete genome.</title>
        <authorList>
            <person name="Pan Q."/>
            <person name="Tan M."/>
            <person name="Yao F."/>
            <person name="Su S."/>
        </authorList>
    </citation>
    <scope>NUCLEOTIDE SEQUENCE [LARGE SCALE GENOMIC DNA]</scope>
    <source>
        <strain evidence="2 3">M2</strain>
    </source>
</reference>